<evidence type="ECO:0000256" key="2">
    <source>
        <dbReference type="ARBA" id="ARBA00013457"/>
    </source>
</evidence>
<evidence type="ECO:0000256" key="5">
    <source>
        <dbReference type="ARBA" id="ARBA00023002"/>
    </source>
</evidence>
<keyword evidence="7" id="KW-1185">Reference proteome</keyword>
<accession>A0ABS0LQ44</accession>
<evidence type="ECO:0000256" key="4">
    <source>
        <dbReference type="ARBA" id="ARBA00022643"/>
    </source>
</evidence>
<dbReference type="Proteomes" id="UP000721415">
    <property type="component" value="Unassembled WGS sequence"/>
</dbReference>
<dbReference type="PANTHER" id="PTHR32332:SF20">
    <property type="entry name" value="2-NITROPROPANE DIOXYGENASE-LIKE PROTEIN"/>
    <property type="match status" value="1"/>
</dbReference>
<evidence type="ECO:0000256" key="3">
    <source>
        <dbReference type="ARBA" id="ARBA00022630"/>
    </source>
</evidence>
<dbReference type="InterPro" id="IPR004136">
    <property type="entry name" value="NMO"/>
</dbReference>
<evidence type="ECO:0000313" key="6">
    <source>
        <dbReference type="EMBL" id="MBG9986272.1"/>
    </source>
</evidence>
<evidence type="ECO:0000313" key="7">
    <source>
        <dbReference type="Proteomes" id="UP000721415"/>
    </source>
</evidence>
<dbReference type="PANTHER" id="PTHR32332">
    <property type="entry name" value="2-NITROPROPANE DIOXYGENASE"/>
    <property type="match status" value="1"/>
</dbReference>
<name>A0ABS0LQ44_9LACT</name>
<sequence>MANISRYELVGAVAEAGGMGFIASGGMSADELREQIKRVKAMTNKPFGINLMLQMTNISELIDVMIEEGITVVSTGAGTPKAYMPKLKAANIKVIPVVPNVKLAKKMDDLGVDAIIAEGQEAGGHIGQVSTLPLVRQVVKAVSVPVIAAGGIADGASMAAMWALGAKGVQMGSLFLTAKECPIQTNFQQKVLEADEMATVVTGRRSRHAVRLLANQMTEQYIQMEYEGASDEALAGLTEGSLYRAVYEDNVESGSMMCGQGIGQVKELRTCHEIMTDLMNEFNETLASLTDKVIE</sequence>
<gene>
    <name evidence="6" type="ORF">HZY91_05115</name>
</gene>
<keyword evidence="5" id="KW-0560">Oxidoreductase</keyword>
<proteinExistence type="predicted"/>
<comment type="function">
    <text evidence="1">Nitronate monooxygenase that uses molecular oxygen to catalyze the oxidative denitrification of alkyl nitronates. Acts on propionate 3-nitronate (P3N), the presumed physiological substrate. Probably functions in the detoxification of P3N, a metabolic poison produced by plants and fungi as a defense mechanism.</text>
</comment>
<reference evidence="6 7" key="1">
    <citation type="submission" date="2020-07" db="EMBL/GenBank/DDBJ databases">
        <title>Facklamia lactis sp. nov., isolated from raw milk.</title>
        <authorList>
            <person name="Doll E.V."/>
            <person name="Huptas C."/>
            <person name="Staib L."/>
            <person name="Wenning M."/>
            <person name="Scherer S."/>
        </authorList>
    </citation>
    <scope>NUCLEOTIDE SEQUENCE [LARGE SCALE GENOMIC DNA]</scope>
    <source>
        <strain evidence="6 7">DSM 111018</strain>
    </source>
</reference>
<dbReference type="CDD" id="cd04730">
    <property type="entry name" value="NPD_like"/>
    <property type="match status" value="1"/>
</dbReference>
<dbReference type="Gene3D" id="3.20.20.70">
    <property type="entry name" value="Aldolase class I"/>
    <property type="match status" value="1"/>
</dbReference>
<organism evidence="6 7">
    <name type="scientific">Facklamia lactis</name>
    <dbReference type="NCBI Taxonomy" id="2749967"/>
    <lineage>
        <taxon>Bacteria</taxon>
        <taxon>Bacillati</taxon>
        <taxon>Bacillota</taxon>
        <taxon>Bacilli</taxon>
        <taxon>Lactobacillales</taxon>
        <taxon>Aerococcaceae</taxon>
        <taxon>Facklamia</taxon>
    </lineage>
</organism>
<dbReference type="SUPFAM" id="SSF51412">
    <property type="entry name" value="Inosine monophosphate dehydrogenase (IMPDH)"/>
    <property type="match status" value="1"/>
</dbReference>
<protein>
    <recommendedName>
        <fullName evidence="2">Probable nitronate monooxygenase</fullName>
    </recommendedName>
</protein>
<dbReference type="Pfam" id="PF03060">
    <property type="entry name" value="NMO"/>
    <property type="match status" value="1"/>
</dbReference>
<comment type="caution">
    <text evidence="6">The sequence shown here is derived from an EMBL/GenBank/DDBJ whole genome shotgun (WGS) entry which is preliminary data.</text>
</comment>
<keyword evidence="3" id="KW-0285">Flavoprotein</keyword>
<evidence type="ECO:0000256" key="1">
    <source>
        <dbReference type="ARBA" id="ARBA00003535"/>
    </source>
</evidence>
<dbReference type="EMBL" id="JACBXQ010000002">
    <property type="protein sequence ID" value="MBG9986272.1"/>
    <property type="molecule type" value="Genomic_DNA"/>
</dbReference>
<keyword evidence="4" id="KW-0288">FMN</keyword>
<dbReference type="InterPro" id="IPR013785">
    <property type="entry name" value="Aldolase_TIM"/>
</dbReference>